<dbReference type="PROSITE" id="PS50928">
    <property type="entry name" value="ABC_TM1"/>
    <property type="match status" value="1"/>
</dbReference>
<organism evidence="10 11">
    <name type="scientific">Pseudanabaena cinerea FACHB-1277</name>
    <dbReference type="NCBI Taxonomy" id="2949581"/>
    <lineage>
        <taxon>Bacteria</taxon>
        <taxon>Bacillati</taxon>
        <taxon>Cyanobacteriota</taxon>
        <taxon>Cyanophyceae</taxon>
        <taxon>Pseudanabaenales</taxon>
        <taxon>Pseudanabaenaceae</taxon>
        <taxon>Pseudanabaena</taxon>
        <taxon>Pseudanabaena cinerea</taxon>
    </lineage>
</organism>
<comment type="subcellular location">
    <subcellularLocation>
        <location evidence="1 8">Cell membrane</location>
        <topology evidence="1 8">Multi-pass membrane protein</topology>
    </subcellularLocation>
</comment>
<dbReference type="GO" id="GO:0005886">
    <property type="term" value="C:plasma membrane"/>
    <property type="evidence" value="ECO:0007669"/>
    <property type="project" value="UniProtKB-SubCell"/>
</dbReference>
<protein>
    <submittedName>
        <fullName evidence="10">ABC transporter permease</fullName>
    </submittedName>
</protein>
<feature type="transmembrane region" description="Helical" evidence="8">
    <location>
        <begin position="79"/>
        <end position="112"/>
    </location>
</feature>
<feature type="transmembrane region" description="Helical" evidence="8">
    <location>
        <begin position="271"/>
        <end position="292"/>
    </location>
</feature>
<evidence type="ECO:0000256" key="6">
    <source>
        <dbReference type="ARBA" id="ARBA00022989"/>
    </source>
</evidence>
<evidence type="ECO:0000256" key="8">
    <source>
        <dbReference type="RuleBase" id="RU363032"/>
    </source>
</evidence>
<feature type="transmembrane region" description="Helical" evidence="8">
    <location>
        <begin position="172"/>
        <end position="192"/>
    </location>
</feature>
<keyword evidence="6 8" id="KW-1133">Transmembrane helix</keyword>
<dbReference type="Pfam" id="PF00528">
    <property type="entry name" value="BPD_transp_1"/>
    <property type="match status" value="1"/>
</dbReference>
<dbReference type="SUPFAM" id="SSF161098">
    <property type="entry name" value="MetI-like"/>
    <property type="match status" value="1"/>
</dbReference>
<dbReference type="GO" id="GO:0055085">
    <property type="term" value="P:transmembrane transport"/>
    <property type="evidence" value="ECO:0007669"/>
    <property type="project" value="InterPro"/>
</dbReference>
<name>A0A926Z7J4_9CYAN</name>
<reference evidence="10" key="1">
    <citation type="journal article" date="2015" name="ISME J.">
        <title>Draft Genome Sequence of Streptomyces incarnatus NRRL8089, which Produces the Nucleoside Antibiotic Sinefungin.</title>
        <authorList>
            <person name="Oshima K."/>
            <person name="Hattori M."/>
            <person name="Shimizu H."/>
            <person name="Fukuda K."/>
            <person name="Nemoto M."/>
            <person name="Inagaki K."/>
            <person name="Tamura T."/>
        </authorList>
    </citation>
    <scope>NUCLEOTIDE SEQUENCE</scope>
    <source>
        <strain evidence="10">FACHB-1277</strain>
    </source>
</reference>
<sequence>MTVSNPHDLEPNADASQRSTNVPKWLEPLVLLFPTGFWLVAFLLVPTLLILVQSFVPFGKTEFGLDNYQQVFKYVGGNFIYLVVVWRSLLYAAIATGFCLIIGFPVAYWLAIIAPKEWRNMLLLLFVLPLWTSSLLRSYAWITILRPTGVLNSFLNLIGLSGINVLNKAEGVIIGMIYTYLPYMVLVLYTSLEKLDLRLLEAAADLGANSRQAFWQITVPQVSSGIIAGTALVSITSFSDYINPQLLGGPGSRTIASIIELQFLGASSNRGFGSALSMVLILAVTIVIALLIKYGDKRVVTDG</sequence>
<evidence type="ECO:0000313" key="10">
    <source>
        <dbReference type="EMBL" id="MBD2151777.1"/>
    </source>
</evidence>
<feature type="transmembrane region" description="Helical" evidence="8">
    <location>
        <begin position="118"/>
        <end position="136"/>
    </location>
</feature>
<evidence type="ECO:0000256" key="7">
    <source>
        <dbReference type="ARBA" id="ARBA00023136"/>
    </source>
</evidence>
<feature type="transmembrane region" description="Helical" evidence="8">
    <location>
        <begin position="36"/>
        <end position="58"/>
    </location>
</feature>
<dbReference type="EMBL" id="JACJPY010000066">
    <property type="protein sequence ID" value="MBD2151777.1"/>
    <property type="molecule type" value="Genomic_DNA"/>
</dbReference>
<keyword evidence="11" id="KW-1185">Reference proteome</keyword>
<dbReference type="Gene3D" id="1.10.3720.10">
    <property type="entry name" value="MetI-like"/>
    <property type="match status" value="1"/>
</dbReference>
<comment type="caution">
    <text evidence="10">The sequence shown here is derived from an EMBL/GenBank/DDBJ whole genome shotgun (WGS) entry which is preliminary data.</text>
</comment>
<evidence type="ECO:0000256" key="4">
    <source>
        <dbReference type="ARBA" id="ARBA00022475"/>
    </source>
</evidence>
<evidence type="ECO:0000256" key="5">
    <source>
        <dbReference type="ARBA" id="ARBA00022692"/>
    </source>
</evidence>
<evidence type="ECO:0000256" key="3">
    <source>
        <dbReference type="ARBA" id="ARBA00022448"/>
    </source>
</evidence>
<accession>A0A926Z7J4</accession>
<evidence type="ECO:0000256" key="1">
    <source>
        <dbReference type="ARBA" id="ARBA00004651"/>
    </source>
</evidence>
<dbReference type="PANTHER" id="PTHR42929:SF1">
    <property type="entry name" value="INNER MEMBRANE ABC TRANSPORTER PERMEASE PROTEIN YDCU-RELATED"/>
    <property type="match status" value="1"/>
</dbReference>
<keyword evidence="5 8" id="KW-0812">Transmembrane</keyword>
<dbReference type="Proteomes" id="UP000631421">
    <property type="component" value="Unassembled WGS sequence"/>
</dbReference>
<gene>
    <name evidence="10" type="ORF">H6F44_16850</name>
</gene>
<dbReference type="CDD" id="cd06261">
    <property type="entry name" value="TM_PBP2"/>
    <property type="match status" value="1"/>
</dbReference>
<keyword evidence="7 8" id="KW-0472">Membrane</keyword>
<keyword evidence="4" id="KW-1003">Cell membrane</keyword>
<proteinExistence type="inferred from homology"/>
<evidence type="ECO:0000259" key="9">
    <source>
        <dbReference type="PROSITE" id="PS50928"/>
    </source>
</evidence>
<dbReference type="AlphaFoldDB" id="A0A926Z7J4"/>
<dbReference type="RefSeq" id="WP_190352194.1">
    <property type="nucleotide sequence ID" value="NZ_JACJPY010000066.1"/>
</dbReference>
<comment type="similarity">
    <text evidence="2">Belongs to the binding-protein-dependent transport system permease family. CysTW subfamily.</text>
</comment>
<reference evidence="10" key="2">
    <citation type="submission" date="2020-08" db="EMBL/GenBank/DDBJ databases">
        <authorList>
            <person name="Chen M."/>
            <person name="Teng W."/>
            <person name="Zhao L."/>
            <person name="Hu C."/>
            <person name="Zhou Y."/>
            <person name="Han B."/>
            <person name="Song L."/>
            <person name="Shu W."/>
        </authorList>
    </citation>
    <scope>NUCLEOTIDE SEQUENCE</scope>
    <source>
        <strain evidence="10">FACHB-1277</strain>
    </source>
</reference>
<evidence type="ECO:0000313" key="11">
    <source>
        <dbReference type="Proteomes" id="UP000631421"/>
    </source>
</evidence>
<dbReference type="InterPro" id="IPR000515">
    <property type="entry name" value="MetI-like"/>
</dbReference>
<dbReference type="PANTHER" id="PTHR42929">
    <property type="entry name" value="INNER MEMBRANE ABC TRANSPORTER PERMEASE PROTEIN YDCU-RELATED-RELATED"/>
    <property type="match status" value="1"/>
</dbReference>
<evidence type="ECO:0000256" key="2">
    <source>
        <dbReference type="ARBA" id="ARBA00007069"/>
    </source>
</evidence>
<feature type="domain" description="ABC transmembrane type-1" evidence="9">
    <location>
        <begin position="85"/>
        <end position="293"/>
    </location>
</feature>
<feature type="transmembrane region" description="Helical" evidence="8">
    <location>
        <begin position="213"/>
        <end position="235"/>
    </location>
</feature>
<keyword evidence="3 8" id="KW-0813">Transport</keyword>
<dbReference type="InterPro" id="IPR035906">
    <property type="entry name" value="MetI-like_sf"/>
</dbReference>